<sequence length="169" mass="18800">MTDSISYRRATIDDILKICELGQILNAIHHQARPDVYANATEEFARDKPHWLTSLQGEDRAMFLAEHGSTAVGFITVQVMQPTSPLLQPLTVGRIGSVAVSERLRGRGVGNTLMKLAEEWARKNGANDMRLTVWAFNEQAVDLYQELGYELRAFEMGKQLPGAGDTRVA</sequence>
<dbReference type="GO" id="GO:0016747">
    <property type="term" value="F:acyltransferase activity, transferring groups other than amino-acyl groups"/>
    <property type="evidence" value="ECO:0007669"/>
    <property type="project" value="InterPro"/>
</dbReference>
<evidence type="ECO:0000256" key="1">
    <source>
        <dbReference type="ARBA" id="ARBA00022679"/>
    </source>
</evidence>
<dbReference type="InterPro" id="IPR050832">
    <property type="entry name" value="Bact_Acetyltransf"/>
</dbReference>
<organism evidence="4 5">
    <name type="scientific">Paraburkholderia fynbosensis</name>
    <dbReference type="NCBI Taxonomy" id="1200993"/>
    <lineage>
        <taxon>Bacteria</taxon>
        <taxon>Pseudomonadati</taxon>
        <taxon>Pseudomonadota</taxon>
        <taxon>Betaproteobacteria</taxon>
        <taxon>Burkholderiales</taxon>
        <taxon>Burkholderiaceae</taxon>
        <taxon>Paraburkholderia</taxon>
    </lineage>
</organism>
<dbReference type="Proteomes" id="UP000494252">
    <property type="component" value="Unassembled WGS sequence"/>
</dbReference>
<dbReference type="PROSITE" id="PS51186">
    <property type="entry name" value="GNAT"/>
    <property type="match status" value="1"/>
</dbReference>
<accession>A0A6J5GV34</accession>
<evidence type="ECO:0000313" key="5">
    <source>
        <dbReference type="Proteomes" id="UP000494252"/>
    </source>
</evidence>
<dbReference type="CDD" id="cd04301">
    <property type="entry name" value="NAT_SF"/>
    <property type="match status" value="1"/>
</dbReference>
<dbReference type="Pfam" id="PF00583">
    <property type="entry name" value="Acetyltransf_1"/>
    <property type="match status" value="1"/>
</dbReference>
<feature type="domain" description="N-acetyltransferase" evidence="3">
    <location>
        <begin position="23"/>
        <end position="169"/>
    </location>
</feature>
<evidence type="ECO:0000256" key="2">
    <source>
        <dbReference type="ARBA" id="ARBA00023315"/>
    </source>
</evidence>
<dbReference type="PANTHER" id="PTHR43877:SF2">
    <property type="entry name" value="AMINOALKYLPHOSPHONATE N-ACETYLTRANSFERASE-RELATED"/>
    <property type="match status" value="1"/>
</dbReference>
<reference evidence="4 5" key="1">
    <citation type="submission" date="2020-04" db="EMBL/GenBank/DDBJ databases">
        <authorList>
            <person name="De Canck E."/>
        </authorList>
    </citation>
    <scope>NUCLEOTIDE SEQUENCE [LARGE SCALE GENOMIC DNA]</scope>
    <source>
        <strain evidence="4 5">LMG 27177</strain>
    </source>
</reference>
<keyword evidence="2" id="KW-0012">Acyltransferase</keyword>
<name>A0A6J5GV34_9BURK</name>
<dbReference type="AlphaFoldDB" id="A0A6J5GV34"/>
<dbReference type="SUPFAM" id="SSF55729">
    <property type="entry name" value="Acyl-CoA N-acyltransferases (Nat)"/>
    <property type="match status" value="1"/>
</dbReference>
<dbReference type="RefSeq" id="WP_175165292.1">
    <property type="nucleotide sequence ID" value="NZ_CADIKI010000023.1"/>
</dbReference>
<protein>
    <recommendedName>
        <fullName evidence="3">N-acetyltransferase domain-containing protein</fullName>
    </recommendedName>
</protein>
<dbReference type="InterPro" id="IPR016181">
    <property type="entry name" value="Acyl_CoA_acyltransferase"/>
</dbReference>
<keyword evidence="1" id="KW-0808">Transferase</keyword>
<dbReference type="Gene3D" id="3.40.630.30">
    <property type="match status" value="1"/>
</dbReference>
<evidence type="ECO:0000313" key="4">
    <source>
        <dbReference type="EMBL" id="CAB3806795.1"/>
    </source>
</evidence>
<dbReference type="EMBL" id="CADIKI010000023">
    <property type="protein sequence ID" value="CAB3806795.1"/>
    <property type="molecule type" value="Genomic_DNA"/>
</dbReference>
<proteinExistence type="predicted"/>
<dbReference type="PANTHER" id="PTHR43877">
    <property type="entry name" value="AMINOALKYLPHOSPHONATE N-ACETYLTRANSFERASE-RELATED-RELATED"/>
    <property type="match status" value="1"/>
</dbReference>
<dbReference type="InterPro" id="IPR000182">
    <property type="entry name" value="GNAT_dom"/>
</dbReference>
<gene>
    <name evidence="4" type="ORF">LMG27177_06184</name>
</gene>
<keyword evidence="5" id="KW-1185">Reference proteome</keyword>
<evidence type="ECO:0000259" key="3">
    <source>
        <dbReference type="PROSITE" id="PS51186"/>
    </source>
</evidence>